<evidence type="ECO:0000313" key="1">
    <source>
        <dbReference type="EMBL" id="KAK1147399.1"/>
    </source>
</evidence>
<comment type="caution">
    <text evidence="1">The sequence shown here is derived from an EMBL/GenBank/DDBJ whole genome shotgun (WGS) entry which is preliminary data.</text>
</comment>
<evidence type="ECO:0000313" key="2">
    <source>
        <dbReference type="Proteomes" id="UP001177260"/>
    </source>
</evidence>
<sequence length="312" mass="35999">MAPWDDFDSIFYFNKNFAYDGKVIEQILANRRALENQLFADRLLRLAGVKAEMALQVTKQYPPRSNSDLRTLVDQIVSSALDIHHKQALIYYILKDCRAASDAATQFSRRCHLPEKYRLFIEGLWNLDRLEFRRAVEYLTEPSIIPTFPDEILYVLTLPHIPRHDDSLVMAYYLTVSPPLASEAVQRAFFQTLCRSSITEAFFFTRNHQELLRQAYFELLVEIVHTTEAGQIRSQRAMELIGLPFDEQEEQWLEDTLLRGNAKGLHGSKDTVMMRRLATGKMTGLSPELESLGGKKIDGVNWDVLKRSMKHA</sequence>
<keyword evidence="2" id="KW-1185">Reference proteome</keyword>
<name>A0ACC3BAD4_9EURO</name>
<reference evidence="1 2" key="1">
    <citation type="journal article" date="2023" name="ACS Omega">
        <title>Identification of the Neoaspergillic Acid Biosynthesis Gene Cluster by Establishing an In Vitro CRISPR-Ribonucleoprotein Genetic System in Aspergillus melleus.</title>
        <authorList>
            <person name="Yuan B."/>
            <person name="Grau M.F."/>
            <person name="Murata R.M."/>
            <person name="Torok T."/>
            <person name="Venkateswaran K."/>
            <person name="Stajich J.E."/>
            <person name="Wang C.C.C."/>
        </authorList>
    </citation>
    <scope>NUCLEOTIDE SEQUENCE [LARGE SCALE GENOMIC DNA]</scope>
    <source>
        <strain evidence="1 2">IMV 1140</strain>
    </source>
</reference>
<dbReference type="EMBL" id="JAOPJF010000012">
    <property type="protein sequence ID" value="KAK1147399.1"/>
    <property type="molecule type" value="Genomic_DNA"/>
</dbReference>
<dbReference type="Proteomes" id="UP001177260">
    <property type="component" value="Unassembled WGS sequence"/>
</dbReference>
<organism evidence="1 2">
    <name type="scientific">Aspergillus melleus</name>
    <dbReference type="NCBI Taxonomy" id="138277"/>
    <lineage>
        <taxon>Eukaryota</taxon>
        <taxon>Fungi</taxon>
        <taxon>Dikarya</taxon>
        <taxon>Ascomycota</taxon>
        <taxon>Pezizomycotina</taxon>
        <taxon>Eurotiomycetes</taxon>
        <taxon>Eurotiomycetidae</taxon>
        <taxon>Eurotiales</taxon>
        <taxon>Aspergillaceae</taxon>
        <taxon>Aspergillus</taxon>
        <taxon>Aspergillus subgen. Circumdati</taxon>
    </lineage>
</organism>
<proteinExistence type="predicted"/>
<accession>A0ACC3BAD4</accession>
<gene>
    <name evidence="1" type="ORF">N8T08_001481</name>
</gene>
<protein>
    <submittedName>
        <fullName evidence="1">Uncharacterized protein</fullName>
    </submittedName>
</protein>